<sequence length="139" mass="15855">MSDYESEEYDTNFKKRQIAWQFGCTVTLVRPGLIVKQGAKVRPSEERAMRLIKEHAPEVPIPNIHGSLYRYKGGVPFYGELSMDFVPGRTLKLAWAELDEGSKSRVCRDIWDLIAKIRTIPRPNNLGSKLYRTIDGSPS</sequence>
<dbReference type="GO" id="GO:0016740">
    <property type="term" value="F:transferase activity"/>
    <property type="evidence" value="ECO:0007669"/>
    <property type="project" value="UniProtKB-KW"/>
</dbReference>
<accession>E9EGN0</accession>
<evidence type="ECO:0000313" key="2">
    <source>
        <dbReference type="Proteomes" id="UP000002499"/>
    </source>
</evidence>
<keyword evidence="2" id="KW-1185">Reference proteome</keyword>
<dbReference type="Proteomes" id="UP000002499">
    <property type="component" value="Unassembled WGS sequence"/>
</dbReference>
<evidence type="ECO:0000313" key="1">
    <source>
        <dbReference type="EMBL" id="EFY84918.1"/>
    </source>
</evidence>
<dbReference type="KEGG" id="maw:19253339"/>
<gene>
    <name evidence="1" type="ORF">MAC_09028</name>
</gene>
<dbReference type="OrthoDB" id="5404599at2759"/>
<dbReference type="HOGENOM" id="CLU_1845569_0_0_1"/>
<dbReference type="OMA" id="IWHLISQ"/>
<reference evidence="1 2" key="1">
    <citation type="journal article" date="2011" name="PLoS Genet.">
        <title>Genome sequencing and comparative transcriptomics of the model entomopathogenic fungi Metarhizium anisopliae and M. acridum.</title>
        <authorList>
            <person name="Gao Q."/>
            <person name="Jin K."/>
            <person name="Ying S.H."/>
            <person name="Zhang Y."/>
            <person name="Xiao G."/>
            <person name="Shang Y."/>
            <person name="Duan Z."/>
            <person name="Hu X."/>
            <person name="Xie X.Q."/>
            <person name="Zhou G."/>
            <person name="Peng G."/>
            <person name="Luo Z."/>
            <person name="Huang W."/>
            <person name="Wang B."/>
            <person name="Fang W."/>
            <person name="Wang S."/>
            <person name="Zhong Y."/>
            <person name="Ma L.J."/>
            <person name="St Leger R.J."/>
            <person name="Zhao G.P."/>
            <person name="Pei Y."/>
            <person name="Feng M.G."/>
            <person name="Xia Y."/>
            <person name="Wang C."/>
        </authorList>
    </citation>
    <scope>NUCLEOTIDE SEQUENCE [LARGE SCALE GENOMIC DNA]</scope>
    <source>
        <strain evidence="1 2">CQMa 102</strain>
    </source>
</reference>
<dbReference type="AlphaFoldDB" id="E9EGN0"/>
<protein>
    <submittedName>
        <fullName evidence="1">Phosphotransferase family protein</fullName>
    </submittedName>
</protein>
<proteinExistence type="predicted"/>
<dbReference type="EMBL" id="GL698598">
    <property type="protein sequence ID" value="EFY84918.1"/>
    <property type="molecule type" value="Genomic_DNA"/>
</dbReference>
<keyword evidence="1" id="KW-0808">Transferase</keyword>
<dbReference type="eggNOG" id="ENOG502RMZ1">
    <property type="taxonomic scope" value="Eukaryota"/>
</dbReference>
<name>E9EGN0_METAQ</name>
<dbReference type="GeneID" id="19253339"/>
<organism evidence="2">
    <name type="scientific">Metarhizium acridum (strain CQMa 102)</name>
    <dbReference type="NCBI Taxonomy" id="655827"/>
    <lineage>
        <taxon>Eukaryota</taxon>
        <taxon>Fungi</taxon>
        <taxon>Dikarya</taxon>
        <taxon>Ascomycota</taxon>
        <taxon>Pezizomycotina</taxon>
        <taxon>Sordariomycetes</taxon>
        <taxon>Hypocreomycetidae</taxon>
        <taxon>Hypocreales</taxon>
        <taxon>Clavicipitaceae</taxon>
        <taxon>Metarhizium</taxon>
    </lineage>
</organism>
<dbReference type="InParanoid" id="E9EGN0"/>